<reference evidence="2 3" key="1">
    <citation type="submission" date="2024-09" db="EMBL/GenBank/DDBJ databases">
        <title>Chromosome-scale assembly of Riccia sorocarpa.</title>
        <authorList>
            <person name="Paukszto L."/>
        </authorList>
    </citation>
    <scope>NUCLEOTIDE SEQUENCE [LARGE SCALE GENOMIC DNA]</scope>
    <source>
        <strain evidence="2">LP-2024</strain>
        <tissue evidence="2">Aerial parts of the thallus</tissue>
    </source>
</reference>
<dbReference type="SMART" id="SM00256">
    <property type="entry name" value="FBOX"/>
    <property type="match status" value="1"/>
</dbReference>
<dbReference type="Proteomes" id="UP001633002">
    <property type="component" value="Unassembled WGS sequence"/>
</dbReference>
<name>A0ABD3HLP6_9MARC</name>
<dbReference type="PANTHER" id="PTHR31672">
    <property type="entry name" value="BNACNNG10540D PROTEIN"/>
    <property type="match status" value="1"/>
</dbReference>
<accession>A0ABD3HLP6</accession>
<gene>
    <name evidence="2" type="ORF">R1sor_004861</name>
</gene>
<dbReference type="EMBL" id="JBJQOH010000003">
    <property type="protein sequence ID" value="KAL3691210.1"/>
    <property type="molecule type" value="Genomic_DNA"/>
</dbReference>
<organism evidence="2 3">
    <name type="scientific">Riccia sorocarpa</name>
    <dbReference type="NCBI Taxonomy" id="122646"/>
    <lineage>
        <taxon>Eukaryota</taxon>
        <taxon>Viridiplantae</taxon>
        <taxon>Streptophyta</taxon>
        <taxon>Embryophyta</taxon>
        <taxon>Marchantiophyta</taxon>
        <taxon>Marchantiopsida</taxon>
        <taxon>Marchantiidae</taxon>
        <taxon>Marchantiales</taxon>
        <taxon>Ricciaceae</taxon>
        <taxon>Riccia</taxon>
    </lineage>
</organism>
<evidence type="ECO:0000259" key="1">
    <source>
        <dbReference type="PROSITE" id="PS50181"/>
    </source>
</evidence>
<dbReference type="InterPro" id="IPR050796">
    <property type="entry name" value="SCF_F-box_component"/>
</dbReference>
<dbReference type="Gene3D" id="1.20.1280.50">
    <property type="match status" value="1"/>
</dbReference>
<dbReference type="PROSITE" id="PS50181">
    <property type="entry name" value="FBOX"/>
    <property type="match status" value="1"/>
</dbReference>
<comment type="caution">
    <text evidence="2">The sequence shown here is derived from an EMBL/GenBank/DDBJ whole genome shotgun (WGS) entry which is preliminary data.</text>
</comment>
<protein>
    <recommendedName>
        <fullName evidence="1">F-box domain-containing protein</fullName>
    </recommendedName>
</protein>
<dbReference type="Pfam" id="PF00646">
    <property type="entry name" value="F-box"/>
    <property type="match status" value="1"/>
</dbReference>
<dbReference type="SUPFAM" id="SSF81383">
    <property type="entry name" value="F-box domain"/>
    <property type="match status" value="1"/>
</dbReference>
<feature type="domain" description="F-box" evidence="1">
    <location>
        <begin position="90"/>
        <end position="144"/>
    </location>
</feature>
<dbReference type="InterPro" id="IPR001810">
    <property type="entry name" value="F-box_dom"/>
</dbReference>
<evidence type="ECO:0000313" key="3">
    <source>
        <dbReference type="Proteomes" id="UP001633002"/>
    </source>
</evidence>
<dbReference type="AlphaFoldDB" id="A0ABD3HLP6"/>
<keyword evidence="3" id="KW-1185">Reference proteome</keyword>
<dbReference type="InterPro" id="IPR036047">
    <property type="entry name" value="F-box-like_dom_sf"/>
</dbReference>
<dbReference type="PANTHER" id="PTHR31672:SF2">
    <property type="entry name" value="F-BOX DOMAIN-CONTAINING PROTEIN"/>
    <property type="match status" value="1"/>
</dbReference>
<proteinExistence type="predicted"/>
<evidence type="ECO:0000313" key="2">
    <source>
        <dbReference type="EMBL" id="KAL3691210.1"/>
    </source>
</evidence>
<sequence>MLLILMVGTCWGKDEGKEGLPILCQTTSGESLRRSQPTVHLADYALTFDTHLAHMSVSKDFSAMALTSPTKRQSWNASFTAATVEDELLPSLWQQLPPDLCEKILSKLPLSDLRRFSRVSKRWKALFRSVEFARECESREWTFFYLDVYGEISYMLLPNVKTNSWDKHSLDFLGADEWILGYHVAADGGLLCYRIRKKSGFDPWITLVVQNPLTRKWRRLIVPHQLERDSGHNMIWGLMMDKENGSYKVVVAFCDQYLPRTAFLYDSVSKSWSISAALTPALVPHFEEDGWEVRSVVCSRDELLWVMEEWDQDPSTDGLTYKWLIKYNFELDTWSTVTQESPFLGEREVYLVHDEVENRPMMVNFQETRRGMPNSWKIPSRARFPSEFLELVPNLGKFGIEDVERLVNEAGDAEWPASFEPKQVAFGGGTWYIVSDSTYFREGLDVVAVSVNPPTVTRLPKIYDQVIVRLGIFAATLKAFV</sequence>